<evidence type="ECO:0000256" key="3">
    <source>
        <dbReference type="ARBA" id="ARBA00022544"/>
    </source>
</evidence>
<gene>
    <name evidence="10" type="ORF">L1F29_25420</name>
</gene>
<dbReference type="Proteomes" id="UP001057877">
    <property type="component" value="Chromosome"/>
</dbReference>
<dbReference type="Pfam" id="PF05504">
    <property type="entry name" value="Spore_GerAC"/>
    <property type="match status" value="1"/>
</dbReference>
<name>A0ABY5S7F1_9BACL</name>
<evidence type="ECO:0000256" key="1">
    <source>
        <dbReference type="ARBA" id="ARBA00004635"/>
    </source>
</evidence>
<dbReference type="InterPro" id="IPR038501">
    <property type="entry name" value="Spore_GerAC_C_sf"/>
</dbReference>
<dbReference type="PANTHER" id="PTHR35789:SF1">
    <property type="entry name" value="SPORE GERMINATION PROTEIN B3"/>
    <property type="match status" value="1"/>
</dbReference>
<evidence type="ECO:0000256" key="4">
    <source>
        <dbReference type="ARBA" id="ARBA00022729"/>
    </source>
</evidence>
<dbReference type="NCBIfam" id="TIGR02887">
    <property type="entry name" value="spore_ger_x_C"/>
    <property type="match status" value="1"/>
</dbReference>
<evidence type="ECO:0000313" key="11">
    <source>
        <dbReference type="Proteomes" id="UP001057877"/>
    </source>
</evidence>
<dbReference type="InterPro" id="IPR057336">
    <property type="entry name" value="GerAC_N"/>
</dbReference>
<sequence length="403" mass="44669">MNGVWRIWKGGALLLSISLLASLLSGCWDRVEVNDLATITAVGIDQKSDDLIELSVQIFAPSQSGGSGSSMGQGGQPGQTPATMVVSASGVNFAAAVASLQEKVPRRLFWGQSEVLVIGQEAARKDVRGHLDYIFRVPQIRASTLIYISHKKAKDVLALMPQIRRSSAKALEDFEGIKVGLALELGKFIIMLARSKGSSAAPAIDILPPSPGQKPNQTHPVLVGSAVFREGKLAGFADNNITQGILWLRNEIRYSTTTVKPDEEEGYISVRLIRGKSKIAPSIKKDSWEITVKADADYLLIQNTSKLDVLSRKETRKLEEQLKREIEQRMNETLQLVQKELKADIFGFGEAFHRKYPKSWNKAKNRWKELYPQVKVNYEIAPHMVSPGKRTLPAGWNEDEVKR</sequence>
<accession>A0ABY5S7F1</accession>
<dbReference type="Pfam" id="PF25198">
    <property type="entry name" value="Spore_GerAC_N"/>
    <property type="match status" value="1"/>
</dbReference>
<evidence type="ECO:0000259" key="8">
    <source>
        <dbReference type="Pfam" id="PF05504"/>
    </source>
</evidence>
<keyword evidence="5" id="KW-0472">Membrane</keyword>
<evidence type="ECO:0000256" key="7">
    <source>
        <dbReference type="ARBA" id="ARBA00023288"/>
    </source>
</evidence>
<keyword evidence="3" id="KW-0309">Germination</keyword>
<dbReference type="InterPro" id="IPR008844">
    <property type="entry name" value="Spore_GerAC-like"/>
</dbReference>
<dbReference type="Gene3D" id="6.20.190.10">
    <property type="entry name" value="Nutrient germinant receptor protein C, domain 1"/>
    <property type="match status" value="1"/>
</dbReference>
<dbReference type="Gene3D" id="3.30.300.210">
    <property type="entry name" value="Nutrient germinant receptor protein C, domain 3"/>
    <property type="match status" value="1"/>
</dbReference>
<evidence type="ECO:0000256" key="2">
    <source>
        <dbReference type="ARBA" id="ARBA00007886"/>
    </source>
</evidence>
<proteinExistence type="inferred from homology"/>
<keyword evidence="11" id="KW-1185">Reference proteome</keyword>
<evidence type="ECO:0000259" key="9">
    <source>
        <dbReference type="Pfam" id="PF25198"/>
    </source>
</evidence>
<evidence type="ECO:0000256" key="6">
    <source>
        <dbReference type="ARBA" id="ARBA00023139"/>
    </source>
</evidence>
<keyword evidence="4" id="KW-0732">Signal</keyword>
<keyword evidence="7" id="KW-0449">Lipoprotein</keyword>
<dbReference type="RefSeq" id="WP_258384840.1">
    <property type="nucleotide sequence ID" value="NZ_CP091430.1"/>
</dbReference>
<dbReference type="PROSITE" id="PS51257">
    <property type="entry name" value="PROKAR_LIPOPROTEIN"/>
    <property type="match status" value="1"/>
</dbReference>
<protein>
    <submittedName>
        <fullName evidence="10">Ger(X)C family spore germination protein</fullName>
    </submittedName>
</protein>
<feature type="domain" description="Spore germination GerAC-like C-terminal" evidence="8">
    <location>
        <begin position="224"/>
        <end position="383"/>
    </location>
</feature>
<dbReference type="PANTHER" id="PTHR35789">
    <property type="entry name" value="SPORE GERMINATION PROTEIN B3"/>
    <property type="match status" value="1"/>
</dbReference>
<dbReference type="EMBL" id="CP091430">
    <property type="protein sequence ID" value="UVI28752.1"/>
    <property type="molecule type" value="Genomic_DNA"/>
</dbReference>
<reference evidence="10" key="1">
    <citation type="submission" date="2022-01" db="EMBL/GenBank/DDBJ databases">
        <title>Paenibacillus spongiae sp. nov., isolated from marine sponge.</title>
        <authorList>
            <person name="Li Z."/>
            <person name="Zhang M."/>
        </authorList>
    </citation>
    <scope>NUCLEOTIDE SEQUENCE</scope>
    <source>
        <strain evidence="10">PHS-Z3</strain>
    </source>
</reference>
<feature type="domain" description="Spore germination protein N-terminal" evidence="9">
    <location>
        <begin position="29"/>
        <end position="205"/>
    </location>
</feature>
<evidence type="ECO:0000256" key="5">
    <source>
        <dbReference type="ARBA" id="ARBA00023136"/>
    </source>
</evidence>
<organism evidence="10 11">
    <name type="scientific">Paenibacillus spongiae</name>
    <dbReference type="NCBI Taxonomy" id="2909671"/>
    <lineage>
        <taxon>Bacteria</taxon>
        <taxon>Bacillati</taxon>
        <taxon>Bacillota</taxon>
        <taxon>Bacilli</taxon>
        <taxon>Bacillales</taxon>
        <taxon>Paenibacillaceae</taxon>
        <taxon>Paenibacillus</taxon>
    </lineage>
</organism>
<comment type="similarity">
    <text evidence="2">Belongs to the GerABKC lipoprotein family.</text>
</comment>
<keyword evidence="6" id="KW-0564">Palmitate</keyword>
<evidence type="ECO:0000313" key="10">
    <source>
        <dbReference type="EMBL" id="UVI28752.1"/>
    </source>
</evidence>
<comment type="subcellular location">
    <subcellularLocation>
        <location evidence="1">Membrane</location>
        <topology evidence="1">Lipid-anchor</topology>
    </subcellularLocation>
</comment>
<dbReference type="InterPro" id="IPR046953">
    <property type="entry name" value="Spore_GerAC-like_C"/>
</dbReference>